<dbReference type="PANTHER" id="PTHR43199:SF1">
    <property type="entry name" value="GLUTATHIONE HYDROLASE PROENZYME"/>
    <property type="match status" value="1"/>
</dbReference>
<keyword evidence="6 9" id="KW-0865">Zymogen</keyword>
<evidence type="ECO:0000313" key="11">
    <source>
        <dbReference type="Proteomes" id="UP001243420"/>
    </source>
</evidence>
<organism evidence="10 11">
    <name type="scientific">Jannaschia ovalis</name>
    <dbReference type="NCBI Taxonomy" id="3038773"/>
    <lineage>
        <taxon>Bacteria</taxon>
        <taxon>Pseudomonadati</taxon>
        <taxon>Pseudomonadota</taxon>
        <taxon>Alphaproteobacteria</taxon>
        <taxon>Rhodobacterales</taxon>
        <taxon>Roseobacteraceae</taxon>
        <taxon>Jannaschia</taxon>
    </lineage>
</organism>
<evidence type="ECO:0000256" key="9">
    <source>
        <dbReference type="RuleBase" id="RU368036"/>
    </source>
</evidence>
<comment type="similarity">
    <text evidence="3 9">Belongs to the gamma-glutamyltransferase family.</text>
</comment>
<sequence>MIFALCLLAPAAFAQQAADAVAPEAATGLAPEAPAPVTAQDWMVAAANPLAAEAGARVLREGGSAADAMVAVQAVLGLVEPQSSGLGGGAFLVWYDAATGALTTLDGRETAPMAATPTLFQVDGEPMGFFDAVVGGLSVGTPGTPLLMEEAHRRWGRANWGGLFDEAISLAEDGFAVSPRLATLIADDAERLSSSEATAAYFLPGGTPLAEGATLVNAAYAETLRAFARDGSDAFYSGPVAEGIVATIRGAAQPGVLTLDDLAAYDVVERPAVCAPYRGAEICGMGPPSSGALTVGQILALIEPYDIAALGPDDPQAWRLIGDASRLAFADRGRYMADSDFVPMPRLLDPGYLAERAALLAGDDALPEVTAGTPPWDHAALELADDTSLELPSTSHISIVDSAGNALSMTTTIENGFGSRLLAPGGFLLNNELTDFSFRTHSDGVPIANRVEPGKRPRSSMSPTIVMRDGAPVMVVGSPGGSRIIGYVAKTIVAHLDWGMDVQQAIALPHLVNRFGTYDLEEGTAAAALAEPLAALGYETNIRGLTSGLHAIAIAADGLTGGADPRREGVAIGE</sequence>
<dbReference type="EC" id="3.4.19.13" evidence="9"/>
<evidence type="ECO:0000256" key="2">
    <source>
        <dbReference type="ARBA" id="ARBA00001089"/>
    </source>
</evidence>
<evidence type="ECO:0000313" key="10">
    <source>
        <dbReference type="EMBL" id="WGH80358.1"/>
    </source>
</evidence>
<evidence type="ECO:0000256" key="3">
    <source>
        <dbReference type="ARBA" id="ARBA00009381"/>
    </source>
</evidence>
<keyword evidence="9" id="KW-0317">Glutathione biosynthesis</keyword>
<comment type="PTM">
    <text evidence="9">Cleaved by autocatalysis into a large and a small subunit.</text>
</comment>
<dbReference type="PRINTS" id="PR01210">
    <property type="entry name" value="GGTRANSPTASE"/>
</dbReference>
<gene>
    <name evidence="10" type="primary">ggt</name>
    <name evidence="10" type="ORF">P8627_09170</name>
</gene>
<comment type="subunit">
    <text evidence="9">This enzyme consists of two polypeptide chains, which are synthesized in precursor form from a single polypeptide.</text>
</comment>
<dbReference type="InterPro" id="IPR051792">
    <property type="entry name" value="GGT_bact"/>
</dbReference>
<dbReference type="InterPro" id="IPR043137">
    <property type="entry name" value="GGT_ssub_C"/>
</dbReference>
<keyword evidence="7 9" id="KW-0012">Acyltransferase</keyword>
<dbReference type="Proteomes" id="UP001243420">
    <property type="component" value="Chromosome"/>
</dbReference>
<reference evidence="10 11" key="1">
    <citation type="submission" date="2023-04" db="EMBL/GenBank/DDBJ databases">
        <title>Jannaschia ovalis sp. nov., a marine bacterium isolated from sea tidal flat.</title>
        <authorList>
            <person name="Kwon D.Y."/>
            <person name="Kim J.-J."/>
        </authorList>
    </citation>
    <scope>NUCLEOTIDE SEQUENCE [LARGE SCALE GENOMIC DNA]</scope>
    <source>
        <strain evidence="10 11">GRR-S6-38</strain>
    </source>
</reference>
<dbReference type="PANTHER" id="PTHR43199">
    <property type="entry name" value="GLUTATHIONE HYDROLASE"/>
    <property type="match status" value="1"/>
</dbReference>
<protein>
    <recommendedName>
        <fullName evidence="9">Glutathione hydrolase proenzyme</fullName>
        <ecNumber evidence="9">2.3.2.2</ecNumber>
        <ecNumber evidence="9">3.4.19.13</ecNumber>
    </recommendedName>
    <component>
        <recommendedName>
            <fullName evidence="9">Glutathione hydrolase large chain</fullName>
        </recommendedName>
    </component>
    <component>
        <recommendedName>
            <fullName evidence="9">Glutathione hydrolase small chain</fullName>
        </recommendedName>
    </component>
</protein>
<dbReference type="Gene3D" id="3.60.20.40">
    <property type="match status" value="1"/>
</dbReference>
<dbReference type="Gene3D" id="1.10.246.130">
    <property type="match status" value="1"/>
</dbReference>
<evidence type="ECO:0000256" key="5">
    <source>
        <dbReference type="ARBA" id="ARBA00022801"/>
    </source>
</evidence>
<dbReference type="InterPro" id="IPR029055">
    <property type="entry name" value="Ntn_hydrolases_N"/>
</dbReference>
<accession>A0ABY8LIY4</accession>
<evidence type="ECO:0000256" key="1">
    <source>
        <dbReference type="ARBA" id="ARBA00001049"/>
    </source>
</evidence>
<evidence type="ECO:0000256" key="8">
    <source>
        <dbReference type="ARBA" id="ARBA00047417"/>
    </source>
</evidence>
<comment type="catalytic activity">
    <reaction evidence="1 9">
        <text>an S-substituted glutathione + H2O = an S-substituted L-cysteinylglycine + L-glutamate</text>
        <dbReference type="Rhea" id="RHEA:59468"/>
        <dbReference type="ChEBI" id="CHEBI:15377"/>
        <dbReference type="ChEBI" id="CHEBI:29985"/>
        <dbReference type="ChEBI" id="CHEBI:90779"/>
        <dbReference type="ChEBI" id="CHEBI:143103"/>
        <dbReference type="EC" id="3.4.19.13"/>
    </reaction>
</comment>
<dbReference type="EC" id="2.3.2.2" evidence="9"/>
<dbReference type="GO" id="GO:0103068">
    <property type="term" value="F:leukotriene C4 gamma-glutamyl transferase activity"/>
    <property type="evidence" value="ECO:0007669"/>
    <property type="project" value="UniProtKB-EC"/>
</dbReference>
<evidence type="ECO:0000256" key="7">
    <source>
        <dbReference type="ARBA" id="ARBA00023315"/>
    </source>
</evidence>
<evidence type="ECO:0000256" key="6">
    <source>
        <dbReference type="ARBA" id="ARBA00023145"/>
    </source>
</evidence>
<name>A0ABY8LIY4_9RHOB</name>
<dbReference type="NCBIfam" id="TIGR00066">
    <property type="entry name" value="g_glut_trans"/>
    <property type="match status" value="1"/>
</dbReference>
<dbReference type="InterPro" id="IPR043138">
    <property type="entry name" value="GGT_lsub"/>
</dbReference>
<dbReference type="SUPFAM" id="SSF56235">
    <property type="entry name" value="N-terminal nucleophile aminohydrolases (Ntn hydrolases)"/>
    <property type="match status" value="1"/>
</dbReference>
<comment type="catalytic activity">
    <reaction evidence="2 9">
        <text>glutathione + H2O = L-cysteinylglycine + L-glutamate</text>
        <dbReference type="Rhea" id="RHEA:28807"/>
        <dbReference type="ChEBI" id="CHEBI:15377"/>
        <dbReference type="ChEBI" id="CHEBI:29985"/>
        <dbReference type="ChEBI" id="CHEBI:57925"/>
        <dbReference type="ChEBI" id="CHEBI:61694"/>
        <dbReference type="EC" id="3.4.19.13"/>
    </reaction>
</comment>
<keyword evidence="11" id="KW-1185">Reference proteome</keyword>
<comment type="catalytic activity">
    <reaction evidence="8 9">
        <text>an N-terminal (5-L-glutamyl)-[peptide] + an alpha-amino acid = 5-L-glutamyl amino acid + an N-terminal L-alpha-aminoacyl-[peptide]</text>
        <dbReference type="Rhea" id="RHEA:23904"/>
        <dbReference type="Rhea" id="RHEA-COMP:9780"/>
        <dbReference type="Rhea" id="RHEA-COMP:9795"/>
        <dbReference type="ChEBI" id="CHEBI:77644"/>
        <dbReference type="ChEBI" id="CHEBI:78597"/>
        <dbReference type="ChEBI" id="CHEBI:78599"/>
        <dbReference type="ChEBI" id="CHEBI:78608"/>
        <dbReference type="EC" id="2.3.2.2"/>
    </reaction>
</comment>
<evidence type="ECO:0000256" key="4">
    <source>
        <dbReference type="ARBA" id="ARBA00022679"/>
    </source>
</evidence>
<keyword evidence="4 9" id="KW-0808">Transferase</keyword>
<dbReference type="EMBL" id="CP122537">
    <property type="protein sequence ID" value="WGH80358.1"/>
    <property type="molecule type" value="Genomic_DNA"/>
</dbReference>
<dbReference type="Pfam" id="PF01019">
    <property type="entry name" value="G_glu_transpept"/>
    <property type="match status" value="1"/>
</dbReference>
<dbReference type="InterPro" id="IPR000101">
    <property type="entry name" value="GGT_peptidase"/>
</dbReference>
<proteinExistence type="inferred from homology"/>
<comment type="pathway">
    <text evidence="9">Sulfur metabolism; glutathione metabolism.</text>
</comment>
<keyword evidence="5 9" id="KW-0378">Hydrolase</keyword>